<dbReference type="RefSeq" id="WP_045580579.1">
    <property type="nucleotide sequence ID" value="NZ_CP012401.1"/>
</dbReference>
<protein>
    <recommendedName>
        <fullName evidence="4">DUF805 domain-containing protein</fullName>
    </recommendedName>
</protein>
<accession>A0AAC8ZTP3</accession>
<dbReference type="PANTHER" id="PTHR34980:SF2">
    <property type="entry name" value="INNER MEMBRANE PROTEIN YHAH-RELATED"/>
    <property type="match status" value="1"/>
</dbReference>
<feature type="transmembrane region" description="Helical" evidence="1">
    <location>
        <begin position="26"/>
        <end position="47"/>
    </location>
</feature>
<gene>
    <name evidence="2" type="ORF">AL072_09215</name>
</gene>
<evidence type="ECO:0000313" key="2">
    <source>
        <dbReference type="EMBL" id="ALG71063.1"/>
    </source>
</evidence>
<proteinExistence type="predicted"/>
<evidence type="ECO:0008006" key="4">
    <source>
        <dbReference type="Google" id="ProtNLM"/>
    </source>
</evidence>
<feature type="transmembrane region" description="Helical" evidence="1">
    <location>
        <begin position="83"/>
        <end position="104"/>
    </location>
</feature>
<keyword evidence="1" id="KW-1133">Transmembrane helix</keyword>
<dbReference type="AlphaFoldDB" id="A0AAC8ZTP3"/>
<name>A0AAC8ZTP3_9PROT</name>
<keyword evidence="1" id="KW-0472">Membrane</keyword>
<dbReference type="EMBL" id="CP012401">
    <property type="protein sequence ID" value="ALG71063.1"/>
    <property type="molecule type" value="Genomic_DNA"/>
</dbReference>
<keyword evidence="3" id="KW-1185">Reference proteome</keyword>
<keyword evidence="1" id="KW-0812">Transmembrane</keyword>
<reference evidence="2 3" key="2">
    <citation type="journal article" date="2016" name="Genome Announc.">
        <title>Complete Genome Sequence of a Strain of Azospirillum thiophilum Isolated from a Sulfide Spring.</title>
        <authorList>
            <person name="Fomenkov A."/>
            <person name="Vincze T."/>
            <person name="Grabovich M."/>
            <person name="Anton B.P."/>
            <person name="Dubinina G."/>
            <person name="Orlova M."/>
            <person name="Belousova E."/>
            <person name="Roberts R.J."/>
        </authorList>
    </citation>
    <scope>NUCLEOTIDE SEQUENCE [LARGE SCALE GENOMIC DNA]</scope>
    <source>
        <strain evidence="2 3">BV-S</strain>
    </source>
</reference>
<dbReference type="KEGG" id="ati:AL072_09215"/>
<sequence>MGFSDAVRSVLSQYVGFSGRAPRSEYWYWVLFTILISIVAGILDAVLFSDSGASPLDSIITLILLLPGLAVSVRRLHDIGRSGWWVLISLVPVIGWILLIVWAATKGEPTENRFGQPPLVTTGSPMAA</sequence>
<evidence type="ECO:0000256" key="1">
    <source>
        <dbReference type="SAM" id="Phobius"/>
    </source>
</evidence>
<dbReference type="InterPro" id="IPR008523">
    <property type="entry name" value="DUF805"/>
</dbReference>
<dbReference type="PANTHER" id="PTHR34980">
    <property type="entry name" value="INNER MEMBRANE PROTEIN-RELATED-RELATED"/>
    <property type="match status" value="1"/>
</dbReference>
<reference evidence="3" key="1">
    <citation type="submission" date="2015-08" db="EMBL/GenBank/DDBJ databases">
        <title>Complete Genome Sequence of Azospirillum thiophilum BV-S.</title>
        <authorList>
            <person name="Fomenkov A."/>
            <person name="Vincze T."/>
            <person name="Grabovich M."/>
            <person name="Dubinina G."/>
            <person name="Orlova M."/>
            <person name="Belousova E."/>
            <person name="Roberts R.J."/>
        </authorList>
    </citation>
    <scope>NUCLEOTIDE SEQUENCE [LARGE SCALE GENOMIC DNA]</scope>
    <source>
        <strain evidence="3">BV-S</strain>
    </source>
</reference>
<organism evidence="2 3">
    <name type="scientific">Azospirillum thiophilum</name>
    <dbReference type="NCBI Taxonomy" id="528244"/>
    <lineage>
        <taxon>Bacteria</taxon>
        <taxon>Pseudomonadati</taxon>
        <taxon>Pseudomonadota</taxon>
        <taxon>Alphaproteobacteria</taxon>
        <taxon>Rhodospirillales</taxon>
        <taxon>Azospirillaceae</taxon>
        <taxon>Azospirillum</taxon>
    </lineage>
</organism>
<feature type="transmembrane region" description="Helical" evidence="1">
    <location>
        <begin position="59"/>
        <end position="77"/>
    </location>
</feature>
<evidence type="ECO:0000313" key="3">
    <source>
        <dbReference type="Proteomes" id="UP000069935"/>
    </source>
</evidence>
<dbReference type="Pfam" id="PF05656">
    <property type="entry name" value="DUF805"/>
    <property type="match status" value="1"/>
</dbReference>
<dbReference type="GO" id="GO:0005886">
    <property type="term" value="C:plasma membrane"/>
    <property type="evidence" value="ECO:0007669"/>
    <property type="project" value="TreeGrafter"/>
</dbReference>
<dbReference type="Proteomes" id="UP000069935">
    <property type="component" value="Chromosome 1"/>
</dbReference>